<dbReference type="Pfam" id="PF08659">
    <property type="entry name" value="KR"/>
    <property type="match status" value="2"/>
</dbReference>
<feature type="compositionally biased region" description="Pro residues" evidence="13">
    <location>
        <begin position="2274"/>
        <end position="2284"/>
    </location>
</feature>
<dbReference type="Gene3D" id="1.10.1200.10">
    <property type="entry name" value="ACP-like"/>
    <property type="match status" value="4"/>
</dbReference>
<evidence type="ECO:0000313" key="18">
    <source>
        <dbReference type="Proteomes" id="UP000061569"/>
    </source>
</evidence>
<dbReference type="InterPro" id="IPR042104">
    <property type="entry name" value="PKS_dehydratase_sf"/>
</dbReference>
<feature type="region of interest" description="Disordered" evidence="13">
    <location>
        <begin position="3293"/>
        <end position="3314"/>
    </location>
</feature>
<keyword evidence="10" id="KW-0511">Multifunctional enzyme</keyword>
<dbReference type="InterPro" id="IPR020807">
    <property type="entry name" value="PKS_DH"/>
</dbReference>
<dbReference type="SMART" id="SM00823">
    <property type="entry name" value="PKS_PP"/>
    <property type="match status" value="4"/>
</dbReference>
<feature type="region of interest" description="Disordered" evidence="13">
    <location>
        <begin position="648"/>
        <end position="668"/>
    </location>
</feature>
<feature type="region of interest" description="Disordered" evidence="13">
    <location>
        <begin position="3533"/>
        <end position="3563"/>
    </location>
</feature>
<dbReference type="PROSITE" id="PS52019">
    <property type="entry name" value="PKS_MFAS_DH"/>
    <property type="match status" value="1"/>
</dbReference>
<feature type="domain" description="Carrier" evidence="14">
    <location>
        <begin position="3187"/>
        <end position="3265"/>
    </location>
</feature>
<dbReference type="InterPro" id="IPR049552">
    <property type="entry name" value="PKS_DH_N"/>
</dbReference>
<keyword evidence="8 17" id="KW-0808">Transferase</keyword>
<dbReference type="SUPFAM" id="SSF53901">
    <property type="entry name" value="Thiolase-like"/>
    <property type="match status" value="2"/>
</dbReference>
<dbReference type="InterPro" id="IPR006162">
    <property type="entry name" value="Ppantetheine_attach_site"/>
</dbReference>
<evidence type="ECO:0000256" key="3">
    <source>
        <dbReference type="ARBA" id="ARBA00005194"/>
    </source>
</evidence>
<name>A0A0S2DHB6_LYSEN</name>
<evidence type="ECO:0000256" key="5">
    <source>
        <dbReference type="ARBA" id="ARBA00022450"/>
    </source>
</evidence>
<keyword evidence="17" id="KW-0489">Methyltransferase</keyword>
<dbReference type="PANTHER" id="PTHR43775">
    <property type="entry name" value="FATTY ACID SYNTHASE"/>
    <property type="match status" value="1"/>
</dbReference>
<dbReference type="InterPro" id="IPR014031">
    <property type="entry name" value="Ketoacyl_synth_C"/>
</dbReference>
<feature type="compositionally biased region" description="Low complexity" evidence="13">
    <location>
        <begin position="1293"/>
        <end position="1318"/>
    </location>
</feature>
<dbReference type="GO" id="GO:0031177">
    <property type="term" value="F:phosphopantetheine binding"/>
    <property type="evidence" value="ECO:0007669"/>
    <property type="project" value="InterPro"/>
</dbReference>
<evidence type="ECO:0000313" key="17">
    <source>
        <dbReference type="EMBL" id="ALN57844.1"/>
    </source>
</evidence>
<dbReference type="InterPro" id="IPR013968">
    <property type="entry name" value="PKS_KR"/>
</dbReference>
<dbReference type="InterPro" id="IPR029063">
    <property type="entry name" value="SAM-dependent_MTases_sf"/>
</dbReference>
<dbReference type="PROSITE" id="PS00606">
    <property type="entry name" value="KS3_1"/>
    <property type="match status" value="1"/>
</dbReference>
<keyword evidence="7" id="KW-0597">Phosphoprotein</keyword>
<dbReference type="Pfam" id="PF00109">
    <property type="entry name" value="ketoacyl-synt"/>
    <property type="match status" value="2"/>
</dbReference>
<dbReference type="InterPro" id="IPR057326">
    <property type="entry name" value="KR_dom"/>
</dbReference>
<evidence type="ECO:0000259" key="15">
    <source>
        <dbReference type="PROSITE" id="PS52004"/>
    </source>
</evidence>
<accession>A0A0S2DHB6</accession>
<dbReference type="InterPro" id="IPR020806">
    <property type="entry name" value="PKS_PP-bd"/>
</dbReference>
<dbReference type="Gene3D" id="3.40.50.720">
    <property type="entry name" value="NAD(P)-binding Rossmann-like Domain"/>
    <property type="match status" value="2"/>
</dbReference>
<evidence type="ECO:0000256" key="7">
    <source>
        <dbReference type="ARBA" id="ARBA00022553"/>
    </source>
</evidence>
<reference evidence="17 18" key="1">
    <citation type="submission" date="2015-11" db="EMBL/GenBank/DDBJ databases">
        <title>Genome sequences of Lysobacter enzymogenes strain C3 and Lysobacter antibioticus ATCC 29479.</title>
        <authorList>
            <person name="Kobayashi D.Y."/>
        </authorList>
    </citation>
    <scope>NUCLEOTIDE SEQUENCE [LARGE SCALE GENOMIC DNA]</scope>
    <source>
        <strain evidence="17 18">C3</strain>
    </source>
</reference>
<dbReference type="OrthoDB" id="9030879at2"/>
<feature type="domain" description="Ketosynthase family 3 (KS3)" evidence="15">
    <location>
        <begin position="1320"/>
        <end position="1738"/>
    </location>
</feature>
<feature type="compositionally biased region" description="Low complexity" evidence="13">
    <location>
        <begin position="3406"/>
        <end position="3432"/>
    </location>
</feature>
<evidence type="ECO:0000256" key="8">
    <source>
        <dbReference type="ARBA" id="ARBA00022679"/>
    </source>
</evidence>
<feature type="region of interest" description="C-terminal hotdog fold" evidence="12">
    <location>
        <begin position="2109"/>
        <end position="2259"/>
    </location>
</feature>
<dbReference type="InterPro" id="IPR014030">
    <property type="entry name" value="Ketoacyl_synth_N"/>
</dbReference>
<feature type="domain" description="Carrier" evidence="14">
    <location>
        <begin position="1181"/>
        <end position="1258"/>
    </location>
</feature>
<protein>
    <submittedName>
        <fullName evidence="17">Beta-ketoacyl synthase/short chain dehydrogenase/methyltransferase domain</fullName>
    </submittedName>
</protein>
<proteinExistence type="inferred from homology"/>
<dbReference type="InterPro" id="IPR032821">
    <property type="entry name" value="PKS_assoc"/>
</dbReference>
<feature type="compositionally biased region" description="Pro residues" evidence="13">
    <location>
        <begin position="3297"/>
        <end position="3307"/>
    </location>
</feature>
<dbReference type="SUPFAM" id="SSF51735">
    <property type="entry name" value="NAD(P)-binding Rossmann-fold domains"/>
    <property type="match status" value="4"/>
</dbReference>
<keyword evidence="5" id="KW-0596">Phosphopantetheine</keyword>
<dbReference type="SUPFAM" id="SSF53335">
    <property type="entry name" value="S-adenosyl-L-methionine-dependent methyltransferases"/>
    <property type="match status" value="1"/>
</dbReference>
<dbReference type="SMART" id="SM01294">
    <property type="entry name" value="PKS_PP_betabranch"/>
    <property type="match status" value="4"/>
</dbReference>
<dbReference type="CDD" id="cd08953">
    <property type="entry name" value="KR_2_SDR_x"/>
    <property type="match status" value="1"/>
</dbReference>
<dbReference type="PATRIC" id="fig|69.6.peg.2458"/>
<feature type="domain" description="Carrier" evidence="14">
    <location>
        <begin position="3454"/>
        <end position="3531"/>
    </location>
</feature>
<dbReference type="KEGG" id="lez:GLE_2495"/>
<feature type="compositionally biased region" description="Low complexity" evidence="13">
    <location>
        <begin position="2285"/>
        <end position="2295"/>
    </location>
</feature>
<feature type="active site" description="Proton acceptor; for dehydratase activity" evidence="12">
    <location>
        <position position="2005"/>
    </location>
</feature>
<dbReference type="CDD" id="cd00833">
    <property type="entry name" value="PKS"/>
    <property type="match status" value="2"/>
</dbReference>
<feature type="region of interest" description="Disordered" evidence="13">
    <location>
        <begin position="1135"/>
        <end position="1154"/>
    </location>
</feature>
<comment type="subcellular location">
    <subcellularLocation>
        <location evidence="1">Cytoplasm</location>
    </subcellularLocation>
</comment>
<dbReference type="InterPro" id="IPR009081">
    <property type="entry name" value="PP-bd_ACP"/>
</dbReference>
<evidence type="ECO:0000256" key="6">
    <source>
        <dbReference type="ARBA" id="ARBA00022490"/>
    </source>
</evidence>
<organism evidence="17 18">
    <name type="scientific">Lysobacter enzymogenes</name>
    <dbReference type="NCBI Taxonomy" id="69"/>
    <lineage>
        <taxon>Bacteria</taxon>
        <taxon>Pseudomonadati</taxon>
        <taxon>Pseudomonadota</taxon>
        <taxon>Gammaproteobacteria</taxon>
        <taxon>Lysobacterales</taxon>
        <taxon>Lysobacteraceae</taxon>
        <taxon>Lysobacter</taxon>
    </lineage>
</organism>
<dbReference type="Pfam" id="PF16197">
    <property type="entry name" value="KAsynt_C_assoc"/>
    <property type="match status" value="1"/>
</dbReference>
<sequence length="3563" mass="376763">MDSMNRQDVLRDLQSRRITPEQAKRLLAEAAAQPAPAAPSAAAASTARTGASPSPGADERIAIVGMSGRYPGADSLDAFWELLSQGRSGVRTVPASRWDVERFYDPRPQQPGKVYCKWLGALDDVECFDPLFFGISPAEATVMDPQHRVFLQEGYRAFEDAGYAPAALDGARCGVYLGIMGNEYVGLCRQAGAGIGEATGNSSSIAAARIAYHLNLKGPAIAVDTACSSSLVATHLACQALLAGEIDLALAGGVTLYLSPETHVSMCAAGMLSASGRCSAFDDSADGFVPGEGVGTLVLKRLSDAIAAGDRIHAVVLGSGINQDGRTNGITAPSAKSQADLLREVYRRHRIDPASISYVEAHGTGTRLGDPIEFEALSTVFGEATADLHFCALGSVKSNIGHASAAAGVAGVHKTLLSLREKRLVPTLHYSRPNPHVELRGSPFVINTELREWRVPEASARRAAVSSFGYSGTNAHLVLEEWNPAEAHAAPQADAREPQLLLLSARGADELRAQAQALARWLQRDAATPLADVAYTLQVGRAAFEQRLAFVAADRAEALARLEDFLAGRAAPASFAGRVTAQMRESHRADSAARAPLRADALALAGLGERWVGGFDPDWRDLPRSRPGRFAHLPTYAFAKERCWVTTGDGASESGPRSEPVMQPPAPPVEAPVHRVPEALAALELLIGDTEPVEAPVPQALDAQARVAIVGASAQAMAQFARVWPRATALAPPAADAIGAWADALRALGRIDRLVWFAGDGGGERVDELLDYAARSAPVLACFHAIKALLDQGYGDGALEWTLVTRDAGTDPSHAALQGLVASAVKENAQWSLRLVDLGREDAIGAAAGIGVEQLLAVPADTQGRGWLCHDGQWARERLRPVPVPARTDGAFRRDGVYLIVGGAGGVGEVFSEYLLRHYQARVVWVGRRAADADIEAKRARLAALGPAPLYLQADAADPAALAAVRAQALRAYGRIDCVVHSAIELHDQGLAVMDAARFERAFATKAKIAANLLGAFADDAADGVVLFSSLVSYSRDAGQSNYSAGSLYQDALARGLASRYGRRVKTLNWGFWGDIGATASLPPRVRERFAQAGIGALRPVEAMAALEVFMHAALPQLAALHRLGAQGLRVPAPEPAADAAAAQPPAPQAERAPPIERDAELAASEPRPDYEPDQTVAAIDLEAHVKHTLLAQLAAILKLAPERIDPDSAFAGYGVDSISSVRIVRALNDALGIELAGTSLFDHSSVNKLVRHVLQDHDTAQLQAAVRAALPQPVAAPAASAQPATDTDRRATPAANDASADSDARAQPAAQRSGAAAAPGPIAIVGMSGRFPQSPDLQTLWAHLAAGDEVTEPITRWRIDSLGLPDDIKVCPRGGFLGDIDQFDPLFFNISGTEANFMDPQHRVLLETSWHALEDAGYAGQGIAGARCGVYMGFNGGDYGELLHGQPSLPPHAMWGNAASVLSARIAYYLDLQGPAITLDTACSSSLVAVHLACQGLWTGETDVALAGGVWIQCTPGFLISSSRAGMLSPTGRCRAFGDQADGFVPSEGVGVVVLKRLQDALDAGDHIYGVIRGSAINQDGASNGITAPSAGAQERLQRHVYDSFGIDAGRLQMVEAHGTGTILGDPIEAAALSRSLSHYSDRTGFCAIGSIKTNIGHTGAAAGVAGLIKVLLSLQHRQIPPSLHFDRPNPHIAFADSPLTVNTQLKHWEAPAAGRRLAAVSSFGLSGTNAHVVVEEAPPAAAAASAAQPTLLVLSGFREEDLPAQVAALAEHLERESALELSAAGYTLAVGRRHHRHRLALVAHDAADAAAELRRWLAGGSSRVLAGTATAGNGGDERFAPARQRLHALVQARDDGERARLLAELAALHVQGLAPELGSAFASQRRVALPLYRFSRKRHWVPERAQPRVEAAAAPVAAVVAPAAVEPAAVVPATVAPAASAAPATAAPPSAVSPAPKPAAANVAGVVATAAPLHPFVHAAIAGADGPRYATRWSGQEPFLRDHVVQGAPMLPGAACLEMARAAAELARPGQRARQLRNVVWLRPLAVAEPVDLQVALEPVPARDNELAFRILGAGSDTPHCQGRVVLDAAPGRGSFVDVGTLRMRCDLRTLKGGDYYRVFDLMGLAYGESYRGIERAFVGENQLLAQIRLPAAAVQDGFHLHPSLLDSALQASIGFEIGDGREERPSDGAAPRSLMLFALDQIELYGPCTEQMWVWIRRDPRGNGNKLDIDLCEPTGRVVAALRGVTSREAGAPQRPAAAASASAATRPAQAAPPQPAPSAPAPVAAPASAGAHGEAFPGGDRVGALTLAPAWEPAAPPQAEAWPQEKANVVVIGGDETQFAQLRKRHPRARHLPAAIADTADRAAEELRGAGNIEHLFWLAPPSQARAVDSESIVVDQQRGVMATFRLVKALLKLGYAGKPLGLTVVTVGSQPVADGEPLDPTHAGVHGLIGTLAKEYPDWRVRLVDVQAGQPWPLDALLALPADRDGNAWAHRHGRWHRQRWIQCALPEPEQTAFRRNGVYVVVGGAGGIGEAFSEYLIRRYAAQVVWIGLRKRDEIVEEKIGRLSQLGPAPHYVSADATDQPSLERACADIERRFGTVHGVVHAALLMAGDPLERMDEQRFWRGLAAKIEVSVRMAQAFAHLPLDFVLFFSSIQALEKTPRQANYAAGCTVEDAYAALLAQQWRCPVRVVNWGYWGSVGFAAISSGYRNWIAQAGMGSVEPAEGMAALERLLAGPLRQFAFLKTRREDALTGVQFSDDRLWRVGATAPVVPLDAPVDLDPAGLAGQGLPARFEGLLLELLRHELDALGVFAAATAQAREALIAPQYRAWLRHTLDLLAEHGLAVRRGEAWHAAGPASASSPWQEWERNAPQWLDSAELAAPVRLAEATLRELGPVLTGQRAATDVLFPKSSPHLVEGIYRDSPVPDYFNKVLCSAVVRYIERRRRIDPDVRLRILEIGAGTGGTTAPLVRALEPYAACVAEYRFTDISRSFALAAQDEYAQRAPYMSYGSFDVERAAAAQGIDVGGFDIVVAANVLHATGDIARTLRNAKAALKRNGLLVLNEVCATSLFAHVTFGLLKGWWLYEDAHLRIPGSPALSPESWRAVLAEQGFGAIGLPAEGARSLGQQIVLASSDGWIRQPVGAQVVAVQAGEASRAPEPVVAAQARPVAESAPVAPAAPAAEDEEAAIRRIVRDALIATLDVPAHELRDDAPLTDYGLDSMLAVQTVEVLNTTAGTELTTTSLFDHPSIDAVVDHLLSLRPRNASVAASVANEPANAVASRAAPPAVAPVAAPQPQPQPQPQPAVQAPSLMPAPVAPAAASAGIAQAIAQALVEIAGIDSGDIRGDAEFVDYGIDSMLAVQIVEALNRRLVVELTTTSLFDYPTIDALVAHLLASASHGAVAAQPSQPSQPSQPQASQSWTPSAPQSQPAPQPQLAPQAAVAAPAPQPARSGGLRERVRQELLAVLAIDAADFDPATPFTDYGMDSMLAVQWVERLNQSLRLELTTTTPFDHPTLDALMQHIGEEHAEDAAAATGESVAPTPQTAPAKRREQPMSYTI</sequence>
<comment type="function">
    <text evidence="11">Involved in production of the polyketide antibiotic thailandamide.</text>
</comment>
<feature type="compositionally biased region" description="Low complexity" evidence="13">
    <location>
        <begin position="3440"/>
        <end position="3449"/>
    </location>
</feature>
<evidence type="ECO:0000256" key="11">
    <source>
        <dbReference type="ARBA" id="ARBA00054155"/>
    </source>
</evidence>
<dbReference type="Pfam" id="PF00550">
    <property type="entry name" value="PP-binding"/>
    <property type="match status" value="4"/>
</dbReference>
<feature type="region of interest" description="Disordered" evidence="13">
    <location>
        <begin position="3406"/>
        <end position="3459"/>
    </location>
</feature>
<comment type="pathway">
    <text evidence="3">Lipid metabolism; fatty acid biosynthesis.</text>
</comment>
<evidence type="ECO:0000259" key="14">
    <source>
        <dbReference type="PROSITE" id="PS50075"/>
    </source>
</evidence>
<dbReference type="Pfam" id="PF08242">
    <property type="entry name" value="Methyltransf_12"/>
    <property type="match status" value="1"/>
</dbReference>
<dbReference type="PROSITE" id="PS52004">
    <property type="entry name" value="KS3_2"/>
    <property type="match status" value="2"/>
</dbReference>
<evidence type="ECO:0000256" key="9">
    <source>
        <dbReference type="ARBA" id="ARBA00022737"/>
    </source>
</evidence>
<feature type="compositionally biased region" description="Low complexity" evidence="13">
    <location>
        <begin position="28"/>
        <end position="55"/>
    </location>
</feature>
<dbReference type="InterPro" id="IPR020841">
    <property type="entry name" value="PKS_Beta-ketoAc_synthase_dom"/>
</dbReference>
<dbReference type="InterPro" id="IPR049900">
    <property type="entry name" value="PKS_mFAS_DH"/>
</dbReference>
<feature type="domain" description="Ketosynthase family 3 (KS3)" evidence="15">
    <location>
        <begin position="58"/>
        <end position="481"/>
    </location>
</feature>
<feature type="domain" description="Carrier" evidence="14">
    <location>
        <begin position="3327"/>
        <end position="3401"/>
    </location>
</feature>
<dbReference type="PROSITE" id="PS00012">
    <property type="entry name" value="PHOSPHOPANTETHEINE"/>
    <property type="match status" value="3"/>
</dbReference>
<evidence type="ECO:0000256" key="4">
    <source>
        <dbReference type="ARBA" id="ARBA00006484"/>
    </source>
</evidence>
<dbReference type="Pfam" id="PF21089">
    <property type="entry name" value="PKS_DH_N"/>
    <property type="match status" value="1"/>
</dbReference>
<dbReference type="FunFam" id="3.40.47.10:FF:000019">
    <property type="entry name" value="Polyketide synthase type I"/>
    <property type="match status" value="2"/>
</dbReference>
<dbReference type="InterPro" id="IPR036291">
    <property type="entry name" value="NAD(P)-bd_dom_sf"/>
</dbReference>
<gene>
    <name evidence="17" type="ORF">GLE_2495</name>
</gene>
<evidence type="ECO:0000259" key="16">
    <source>
        <dbReference type="PROSITE" id="PS52019"/>
    </source>
</evidence>
<dbReference type="GO" id="GO:0004312">
    <property type="term" value="F:fatty acid synthase activity"/>
    <property type="evidence" value="ECO:0007669"/>
    <property type="project" value="TreeGrafter"/>
</dbReference>
<dbReference type="GO" id="GO:0008168">
    <property type="term" value="F:methyltransferase activity"/>
    <property type="evidence" value="ECO:0007669"/>
    <property type="project" value="UniProtKB-KW"/>
</dbReference>
<dbReference type="Proteomes" id="UP000061569">
    <property type="component" value="Chromosome"/>
</dbReference>
<evidence type="ECO:0000256" key="10">
    <source>
        <dbReference type="ARBA" id="ARBA00023268"/>
    </source>
</evidence>
<dbReference type="InterPro" id="IPR013217">
    <property type="entry name" value="Methyltransf_12"/>
</dbReference>
<dbReference type="Pfam" id="PF02801">
    <property type="entry name" value="Ketoacyl-synt_C"/>
    <property type="match status" value="2"/>
</dbReference>
<feature type="region of interest" description="Disordered" evidence="13">
    <location>
        <begin position="1"/>
        <end position="58"/>
    </location>
</feature>
<dbReference type="InterPro" id="IPR036736">
    <property type="entry name" value="ACP-like_sf"/>
</dbReference>
<dbReference type="InterPro" id="IPR018201">
    <property type="entry name" value="Ketoacyl_synth_AS"/>
</dbReference>
<feature type="compositionally biased region" description="Low complexity" evidence="13">
    <location>
        <begin position="2253"/>
        <end position="2273"/>
    </location>
</feature>
<evidence type="ECO:0000256" key="1">
    <source>
        <dbReference type="ARBA" id="ARBA00004496"/>
    </source>
</evidence>
<feature type="compositionally biased region" description="Low complexity" evidence="13">
    <location>
        <begin position="1274"/>
        <end position="1286"/>
    </location>
</feature>
<dbReference type="CDD" id="cd02440">
    <property type="entry name" value="AdoMet_MTases"/>
    <property type="match status" value="1"/>
</dbReference>
<evidence type="ECO:0000256" key="2">
    <source>
        <dbReference type="ARBA" id="ARBA00004792"/>
    </source>
</evidence>
<dbReference type="SUPFAM" id="SSF47336">
    <property type="entry name" value="ACP-like"/>
    <property type="match status" value="4"/>
</dbReference>
<dbReference type="InterPro" id="IPR050091">
    <property type="entry name" value="PKS_NRPS_Biosynth_Enz"/>
</dbReference>
<evidence type="ECO:0000256" key="13">
    <source>
        <dbReference type="SAM" id="MobiDB-lite"/>
    </source>
</evidence>
<dbReference type="InterPro" id="IPR049551">
    <property type="entry name" value="PKS_DH_C"/>
</dbReference>
<dbReference type="PROSITE" id="PS50075">
    <property type="entry name" value="CARRIER"/>
    <property type="match status" value="4"/>
</dbReference>
<feature type="compositionally biased region" description="Low complexity" evidence="13">
    <location>
        <begin position="1136"/>
        <end position="1153"/>
    </location>
</feature>
<dbReference type="SMART" id="SM00822">
    <property type="entry name" value="PKS_KR"/>
    <property type="match status" value="2"/>
</dbReference>
<feature type="region of interest" description="Disordered" evidence="13">
    <location>
        <begin position="1274"/>
        <end position="1318"/>
    </location>
</feature>
<dbReference type="SMART" id="SM00826">
    <property type="entry name" value="PKS_DH"/>
    <property type="match status" value="1"/>
</dbReference>
<dbReference type="STRING" id="69.GLE_2495"/>
<dbReference type="GO" id="GO:0004315">
    <property type="term" value="F:3-oxoacyl-[acyl-carrier-protein] synthase activity"/>
    <property type="evidence" value="ECO:0007669"/>
    <property type="project" value="InterPro"/>
</dbReference>
<dbReference type="UniPathway" id="UPA00094"/>
<keyword evidence="9" id="KW-0677">Repeat</keyword>
<dbReference type="InterPro" id="IPR054514">
    <property type="entry name" value="RhiE-like_linker"/>
</dbReference>
<dbReference type="SMART" id="SM00825">
    <property type="entry name" value="PKS_KS"/>
    <property type="match status" value="2"/>
</dbReference>
<comment type="pathway">
    <text evidence="2">Antibiotic biosynthesis.</text>
</comment>
<keyword evidence="6" id="KW-0963">Cytoplasm</keyword>
<comment type="similarity">
    <text evidence="4">Belongs to the short-chain dehydrogenases/reductases (SDR) family.</text>
</comment>
<dbReference type="EMBL" id="CP013140">
    <property type="protein sequence ID" value="ALN57844.1"/>
    <property type="molecule type" value="Genomic_DNA"/>
</dbReference>
<feature type="active site" description="Proton donor; for dehydratase activity" evidence="12">
    <location>
        <position position="2169"/>
    </location>
</feature>
<feature type="region of interest" description="Disordered" evidence="13">
    <location>
        <begin position="2250"/>
        <end position="2305"/>
    </location>
</feature>
<feature type="compositionally biased region" description="Basic and acidic residues" evidence="13">
    <location>
        <begin position="8"/>
        <end position="27"/>
    </location>
</feature>
<dbReference type="Gene3D" id="3.40.47.10">
    <property type="match status" value="2"/>
</dbReference>
<dbReference type="GO" id="GO:0006633">
    <property type="term" value="P:fatty acid biosynthetic process"/>
    <property type="evidence" value="ECO:0007669"/>
    <property type="project" value="UniProtKB-UniPathway"/>
</dbReference>
<feature type="domain" description="PKS/mFAS DH" evidence="16">
    <location>
        <begin position="1976"/>
        <end position="2259"/>
    </location>
</feature>
<feature type="region of interest" description="N-terminal hotdog fold" evidence="12">
    <location>
        <begin position="1976"/>
        <end position="2094"/>
    </location>
</feature>
<evidence type="ECO:0000256" key="12">
    <source>
        <dbReference type="PROSITE-ProRule" id="PRU01363"/>
    </source>
</evidence>
<dbReference type="Gene3D" id="3.10.129.110">
    <property type="entry name" value="Polyketide synthase dehydratase"/>
    <property type="match status" value="1"/>
</dbReference>
<dbReference type="Gene3D" id="1.10.1240.100">
    <property type="match status" value="2"/>
</dbReference>
<dbReference type="Pfam" id="PF14765">
    <property type="entry name" value="PS-DH"/>
    <property type="match status" value="1"/>
</dbReference>
<dbReference type="Pfam" id="PF22336">
    <property type="entry name" value="RhiE-like_linker"/>
    <property type="match status" value="1"/>
</dbReference>
<dbReference type="GO" id="GO:0005737">
    <property type="term" value="C:cytoplasm"/>
    <property type="evidence" value="ECO:0007669"/>
    <property type="project" value="UniProtKB-SubCell"/>
</dbReference>
<dbReference type="Gene3D" id="3.40.50.150">
    <property type="entry name" value="Vaccinia Virus protein VP39"/>
    <property type="match status" value="1"/>
</dbReference>
<dbReference type="PANTHER" id="PTHR43775:SF37">
    <property type="entry name" value="SI:DKEY-61P9.11"/>
    <property type="match status" value="1"/>
</dbReference>
<dbReference type="GO" id="GO:0032259">
    <property type="term" value="P:methylation"/>
    <property type="evidence" value="ECO:0007669"/>
    <property type="project" value="UniProtKB-KW"/>
</dbReference>
<dbReference type="InterPro" id="IPR016039">
    <property type="entry name" value="Thiolase-like"/>
</dbReference>